<organism evidence="1 2">
    <name type="scientific">Hyalomma asiaticum</name>
    <name type="common">Tick</name>
    <dbReference type="NCBI Taxonomy" id="266040"/>
    <lineage>
        <taxon>Eukaryota</taxon>
        <taxon>Metazoa</taxon>
        <taxon>Ecdysozoa</taxon>
        <taxon>Arthropoda</taxon>
        <taxon>Chelicerata</taxon>
        <taxon>Arachnida</taxon>
        <taxon>Acari</taxon>
        <taxon>Parasitiformes</taxon>
        <taxon>Ixodida</taxon>
        <taxon>Ixodoidea</taxon>
        <taxon>Ixodidae</taxon>
        <taxon>Hyalomminae</taxon>
        <taxon>Hyalomma</taxon>
    </lineage>
</organism>
<protein>
    <submittedName>
        <fullName evidence="1">Uncharacterized protein</fullName>
    </submittedName>
</protein>
<reference evidence="1" key="1">
    <citation type="submission" date="2020-05" db="EMBL/GenBank/DDBJ databases">
        <title>Large-scale comparative analyses of tick genomes elucidate their genetic diversity and vector capacities.</title>
        <authorList>
            <person name="Jia N."/>
            <person name="Wang J."/>
            <person name="Shi W."/>
            <person name="Du L."/>
            <person name="Sun Y."/>
            <person name="Zhan W."/>
            <person name="Jiang J."/>
            <person name="Wang Q."/>
            <person name="Zhang B."/>
            <person name="Ji P."/>
            <person name="Sakyi L.B."/>
            <person name="Cui X."/>
            <person name="Yuan T."/>
            <person name="Jiang B."/>
            <person name="Yang W."/>
            <person name="Lam T.T.-Y."/>
            <person name="Chang Q."/>
            <person name="Ding S."/>
            <person name="Wang X."/>
            <person name="Zhu J."/>
            <person name="Ruan X."/>
            <person name="Zhao L."/>
            <person name="Wei J."/>
            <person name="Que T."/>
            <person name="Du C."/>
            <person name="Cheng J."/>
            <person name="Dai P."/>
            <person name="Han X."/>
            <person name="Huang E."/>
            <person name="Gao Y."/>
            <person name="Liu J."/>
            <person name="Shao H."/>
            <person name="Ye R."/>
            <person name="Li L."/>
            <person name="Wei W."/>
            <person name="Wang X."/>
            <person name="Wang C."/>
            <person name="Yang T."/>
            <person name="Huo Q."/>
            <person name="Li W."/>
            <person name="Guo W."/>
            <person name="Chen H."/>
            <person name="Zhou L."/>
            <person name="Ni X."/>
            <person name="Tian J."/>
            <person name="Zhou Y."/>
            <person name="Sheng Y."/>
            <person name="Liu T."/>
            <person name="Pan Y."/>
            <person name="Xia L."/>
            <person name="Li J."/>
            <person name="Zhao F."/>
            <person name="Cao W."/>
        </authorList>
    </citation>
    <scope>NUCLEOTIDE SEQUENCE</scope>
    <source>
        <strain evidence="1">Hyas-2018</strain>
    </source>
</reference>
<gene>
    <name evidence="1" type="ORF">HPB50_025293</name>
</gene>
<comment type="caution">
    <text evidence="1">The sequence shown here is derived from an EMBL/GenBank/DDBJ whole genome shotgun (WGS) entry which is preliminary data.</text>
</comment>
<proteinExistence type="predicted"/>
<evidence type="ECO:0000313" key="2">
    <source>
        <dbReference type="Proteomes" id="UP000821845"/>
    </source>
</evidence>
<accession>A0ACB7RZY4</accession>
<dbReference type="Proteomes" id="UP000821845">
    <property type="component" value="Chromosome 7"/>
</dbReference>
<sequence length="561" mass="62333">MAQASAATTTQEPASTACNHAVASCLPCCRGNINGNLDCRLAVSVASFPEAVKNKSDQNGGAQGPQGIACTLNFGELFRNTGFSFAATMESRCSCKGVRTCLFCEQVKEPSKHAISKRKVRHPFTFCPHCRLCWPGWINESVNESTESTQYNNRDRYVPPLKVPGIEVYEDFLTREEESDLVDGIDSREWVGSQSGRLKQDFGPRVNFKKKRVKAAEFAGLPAYFTNVERKMSRCAVVSDFEAVELCNLDYSPKRGSCIDPHYDDWWLWGHRLVTFNLLSDTVLTLSRPEQHWMLTDEDLIDEPSPPAADCCPQRPTVVHDRNVCKSWSEDFKDSVALPRRSMLVLYGDARYKWHHSILREDVSSRRVAMTVRELSEEFLEGGASCDFGAELLEIAKLRVQHKLLLLALEPVSPLLSACKQGYFCLNSPSQMRGGTSAAPTKTTKAGCCCARRRGYRRKLPSALRQARRAAGSPAEVKSVAANRLSTRGAVGKPALPRCFHRTAAATTSPRSSVGEGRPNDRPQRSLAVFGRAFHVLAAKRWTTCCWLREASVTDKFSVSC</sequence>
<evidence type="ECO:0000313" key="1">
    <source>
        <dbReference type="EMBL" id="KAH6927019.1"/>
    </source>
</evidence>
<name>A0ACB7RZY4_HYAAI</name>
<dbReference type="EMBL" id="CM023487">
    <property type="protein sequence ID" value="KAH6927019.1"/>
    <property type="molecule type" value="Genomic_DNA"/>
</dbReference>
<keyword evidence="2" id="KW-1185">Reference proteome</keyword>